<dbReference type="InterPro" id="IPR011044">
    <property type="entry name" value="Quino_amine_DH_bsu"/>
</dbReference>
<gene>
    <name evidence="2" type="ORF">GCM10007147_39100</name>
</gene>
<proteinExistence type="predicted"/>
<keyword evidence="2" id="KW-0449">Lipoprotein</keyword>
<comment type="caution">
    <text evidence="2">The sequence shown here is derived from an EMBL/GenBank/DDBJ whole genome shotgun (WGS) entry which is preliminary data.</text>
</comment>
<dbReference type="EMBL" id="BMXL01000028">
    <property type="protein sequence ID" value="GHD33901.1"/>
    <property type="molecule type" value="Genomic_DNA"/>
</dbReference>
<protein>
    <submittedName>
        <fullName evidence="2">Lipoprotein</fullName>
    </submittedName>
</protein>
<dbReference type="RefSeq" id="WP_193518460.1">
    <property type="nucleotide sequence ID" value="NZ_BMXL01000028.1"/>
</dbReference>
<dbReference type="InterPro" id="IPR015943">
    <property type="entry name" value="WD40/YVTN_repeat-like_dom_sf"/>
</dbReference>
<sequence>MTPSPGHRAPRTLASTVGGLVLTAVAAACGTTGAPAEEAGETSPESTPHGYVEGAEEAAEPQPRLVLADEDGQVQVLDLVTEETTDLDPLPDPVSLTGDGRFAHLSDGEQTRVLDTGAWTVDHGDHSHYYRAPVEDLGEVPVPGPTRVFADTTRTVLSGEGETLVLDRSALEDGEVETAGPENTAPGSLLAPFRGFLVHVGENGTVEVLDEEGERAEEFGKTCEAPQDSATTRSGLFLTCDHGALEVTESEEGFSATSVPHPEDTGAGERAETLHHRPHASTVAAPTGDEGVWVLESGADEWNRIDLPDTVAATAIGEGGPVLALTGNGRLHALDPETGEERSSTDLLGTVDPDHPPVIEADAGRTYVNDAEEGLVYEIDHDDDLRVARELETGPTPHFMVRTGY</sequence>
<reference evidence="2 3" key="1">
    <citation type="journal article" date="2014" name="Int. J. Syst. Evol. Microbiol.">
        <title>Complete genome sequence of Corynebacterium casei LMG S-19264T (=DSM 44701T), isolated from a smear-ripened cheese.</title>
        <authorList>
            <consortium name="US DOE Joint Genome Institute (JGI-PGF)"/>
            <person name="Walter F."/>
            <person name="Albersmeier A."/>
            <person name="Kalinowski J."/>
            <person name="Ruckert C."/>
        </authorList>
    </citation>
    <scope>NUCLEOTIDE SEQUENCE [LARGE SCALE GENOMIC DNA]</scope>
    <source>
        <strain evidence="2 3">KCTC 19473</strain>
    </source>
</reference>
<accession>A0A918XIN2</accession>
<evidence type="ECO:0000313" key="2">
    <source>
        <dbReference type="EMBL" id="GHD33901.1"/>
    </source>
</evidence>
<feature type="region of interest" description="Disordered" evidence="1">
    <location>
        <begin position="32"/>
        <end position="60"/>
    </location>
</feature>
<dbReference type="Gene3D" id="2.130.10.10">
    <property type="entry name" value="YVTN repeat-like/Quinoprotein amine dehydrogenase"/>
    <property type="match status" value="1"/>
</dbReference>
<dbReference type="SUPFAM" id="SSF50969">
    <property type="entry name" value="YVTN repeat-like/Quinoprotein amine dehydrogenase"/>
    <property type="match status" value="1"/>
</dbReference>
<evidence type="ECO:0000256" key="1">
    <source>
        <dbReference type="SAM" id="MobiDB-lite"/>
    </source>
</evidence>
<organism evidence="2 3">
    <name type="scientific">Nocardiopsis kunsanensis</name>
    <dbReference type="NCBI Taxonomy" id="141693"/>
    <lineage>
        <taxon>Bacteria</taxon>
        <taxon>Bacillati</taxon>
        <taxon>Actinomycetota</taxon>
        <taxon>Actinomycetes</taxon>
        <taxon>Streptosporangiales</taxon>
        <taxon>Nocardiopsidaceae</taxon>
        <taxon>Nocardiopsis</taxon>
    </lineage>
</organism>
<name>A0A918XIN2_9ACTN</name>
<keyword evidence="3" id="KW-1185">Reference proteome</keyword>
<dbReference type="AlphaFoldDB" id="A0A918XIN2"/>
<dbReference type="Proteomes" id="UP000654947">
    <property type="component" value="Unassembled WGS sequence"/>
</dbReference>
<evidence type="ECO:0000313" key="3">
    <source>
        <dbReference type="Proteomes" id="UP000654947"/>
    </source>
</evidence>